<name>A0A2V2YKR0_9BACL</name>
<dbReference type="EMBL" id="QGTQ01000034">
    <property type="protein sequence ID" value="PWV93801.1"/>
    <property type="molecule type" value="Genomic_DNA"/>
</dbReference>
<dbReference type="InterPro" id="IPR027417">
    <property type="entry name" value="P-loop_NTPase"/>
</dbReference>
<dbReference type="SUPFAM" id="SSF53795">
    <property type="entry name" value="PEP carboxykinase-like"/>
    <property type="match status" value="1"/>
</dbReference>
<dbReference type="Gene3D" id="3.40.50.300">
    <property type="entry name" value="P-loop containing nucleotide triphosphate hydrolases"/>
    <property type="match status" value="1"/>
</dbReference>
<evidence type="ECO:0000313" key="2">
    <source>
        <dbReference type="Proteomes" id="UP000246635"/>
    </source>
</evidence>
<comment type="caution">
    <text evidence="1">The sequence shown here is derived from an EMBL/GenBank/DDBJ whole genome shotgun (WGS) entry which is preliminary data.</text>
</comment>
<evidence type="ECO:0000313" key="1">
    <source>
        <dbReference type="EMBL" id="PWV93801.1"/>
    </source>
</evidence>
<accession>A0A2V2YKR0</accession>
<sequence length="315" mass="35439">MNIISDLTYKQYEAFGLSFRSEILLPELRELNNASLVADVSIIYGDILPAWNRFNAPENHFVYSNNTLYFAIENVALFGITGGHTITVDPAPDCDMRKLRLYLLGTCMGAILLNRRILPLHGSAFVIDGQAYAIVGESGAGKSTLAAYFSQQGYKLLTDDVIAVSIDPVTGRAMVIPSYPQQKLWEESIDGLQLDNQYETLYEEQDRTKYAIPVQDRFMTETIPLAGIFELNKSEHSDIKFEKLSGITCMPLLFTHTFRNFLVSLLGLNQWHFTSTASITSQTAVYRLHRPTSHFTVQQLFDTIMSQIKEGVSVQ</sequence>
<organism evidence="1 2">
    <name type="scientific">Paenibacillus cellulosilyticus</name>
    <dbReference type="NCBI Taxonomy" id="375489"/>
    <lineage>
        <taxon>Bacteria</taxon>
        <taxon>Bacillati</taxon>
        <taxon>Bacillota</taxon>
        <taxon>Bacilli</taxon>
        <taxon>Bacillales</taxon>
        <taxon>Paenibacillaceae</taxon>
        <taxon>Paenibacillus</taxon>
    </lineage>
</organism>
<dbReference type="RefSeq" id="WP_110046995.1">
    <property type="nucleotide sequence ID" value="NZ_CP054613.1"/>
</dbReference>
<protein>
    <submittedName>
        <fullName evidence="1">ABC transporter family protein</fullName>
    </submittedName>
</protein>
<gene>
    <name evidence="1" type="ORF">DFQ01_13440</name>
</gene>
<dbReference type="AlphaFoldDB" id="A0A2V2YKR0"/>
<dbReference type="Proteomes" id="UP000246635">
    <property type="component" value="Unassembled WGS sequence"/>
</dbReference>
<reference evidence="1 2" key="1">
    <citation type="submission" date="2018-05" db="EMBL/GenBank/DDBJ databases">
        <title>Genomic Encyclopedia of Type Strains, Phase III (KMG-III): the genomes of soil and plant-associated and newly described type strains.</title>
        <authorList>
            <person name="Whitman W."/>
        </authorList>
    </citation>
    <scope>NUCLEOTIDE SEQUENCE [LARGE SCALE GENOMIC DNA]</scope>
    <source>
        <strain evidence="1 2">CECT 5696</strain>
    </source>
</reference>
<keyword evidence="2" id="KW-1185">Reference proteome</keyword>
<proteinExistence type="predicted"/>